<keyword evidence="2" id="KW-0648">Protein biosynthesis</keyword>
<dbReference type="EC" id="3.5.1.88" evidence="2"/>
<keyword evidence="2" id="KW-0479">Metal-binding</keyword>
<feature type="binding site" evidence="2">
    <location>
        <position position="95"/>
    </location>
    <ligand>
        <name>Fe cation</name>
        <dbReference type="ChEBI" id="CHEBI:24875"/>
    </ligand>
</feature>
<accession>A0A1F4XL86</accession>
<dbReference type="EMBL" id="MEWS01000019">
    <property type="protein sequence ID" value="OGC82416.1"/>
    <property type="molecule type" value="Genomic_DNA"/>
</dbReference>
<evidence type="ECO:0000256" key="1">
    <source>
        <dbReference type="ARBA" id="ARBA00010759"/>
    </source>
</evidence>
<dbReference type="NCBIfam" id="TIGR00079">
    <property type="entry name" value="pept_deformyl"/>
    <property type="match status" value="1"/>
</dbReference>
<feature type="binding site" evidence="2">
    <location>
        <position position="141"/>
    </location>
    <ligand>
        <name>Fe cation</name>
        <dbReference type="ChEBI" id="CHEBI:24875"/>
    </ligand>
</feature>
<reference evidence="3 4" key="1">
    <citation type="journal article" date="2016" name="Nat. Commun.">
        <title>Thousands of microbial genomes shed light on interconnected biogeochemical processes in an aquifer system.</title>
        <authorList>
            <person name="Anantharaman K."/>
            <person name="Brown C.T."/>
            <person name="Hug L.A."/>
            <person name="Sharon I."/>
            <person name="Castelle C.J."/>
            <person name="Probst A.J."/>
            <person name="Thomas B.C."/>
            <person name="Singh A."/>
            <person name="Wilkins M.J."/>
            <person name="Karaoz U."/>
            <person name="Brodie E.L."/>
            <person name="Williams K.H."/>
            <person name="Hubbard S.S."/>
            <person name="Banfield J.F."/>
        </authorList>
    </citation>
    <scope>NUCLEOTIDE SEQUENCE [LARGE SCALE GENOMIC DNA]</scope>
</reference>
<dbReference type="GO" id="GO:0042586">
    <property type="term" value="F:peptide deformylase activity"/>
    <property type="evidence" value="ECO:0007669"/>
    <property type="project" value="UniProtKB-UniRule"/>
</dbReference>
<comment type="cofactor">
    <cofactor evidence="2">
        <name>Fe(2+)</name>
        <dbReference type="ChEBI" id="CHEBI:29033"/>
    </cofactor>
    <text evidence="2">Binds 1 Fe(2+) ion.</text>
</comment>
<evidence type="ECO:0000313" key="4">
    <source>
        <dbReference type="Proteomes" id="UP000177521"/>
    </source>
</evidence>
<feature type="binding site" evidence="2">
    <location>
        <position position="137"/>
    </location>
    <ligand>
        <name>Fe cation</name>
        <dbReference type="ChEBI" id="CHEBI:24875"/>
    </ligand>
</feature>
<evidence type="ECO:0000256" key="2">
    <source>
        <dbReference type="HAMAP-Rule" id="MF_00163"/>
    </source>
</evidence>
<dbReference type="Proteomes" id="UP000177521">
    <property type="component" value="Unassembled WGS sequence"/>
</dbReference>
<proteinExistence type="inferred from homology"/>
<dbReference type="CDD" id="cd00487">
    <property type="entry name" value="Pep_deformylase"/>
    <property type="match status" value="1"/>
</dbReference>
<comment type="caution">
    <text evidence="3">The sequence shown here is derived from an EMBL/GenBank/DDBJ whole genome shotgun (WGS) entry which is preliminary data.</text>
</comment>
<evidence type="ECO:0000313" key="3">
    <source>
        <dbReference type="EMBL" id="OGC82416.1"/>
    </source>
</evidence>
<comment type="catalytic activity">
    <reaction evidence="2">
        <text>N-terminal N-formyl-L-methionyl-[peptide] + H2O = N-terminal L-methionyl-[peptide] + formate</text>
        <dbReference type="Rhea" id="RHEA:24420"/>
        <dbReference type="Rhea" id="RHEA-COMP:10639"/>
        <dbReference type="Rhea" id="RHEA-COMP:10640"/>
        <dbReference type="ChEBI" id="CHEBI:15377"/>
        <dbReference type="ChEBI" id="CHEBI:15740"/>
        <dbReference type="ChEBI" id="CHEBI:49298"/>
        <dbReference type="ChEBI" id="CHEBI:64731"/>
        <dbReference type="EC" id="3.5.1.88"/>
    </reaction>
</comment>
<name>A0A1F4XL86_9BACT</name>
<comment type="similarity">
    <text evidence="1 2">Belongs to the polypeptide deformylase family.</text>
</comment>
<dbReference type="GO" id="GO:0046872">
    <property type="term" value="F:metal ion binding"/>
    <property type="evidence" value="ECO:0007669"/>
    <property type="project" value="UniProtKB-KW"/>
</dbReference>
<dbReference type="InterPro" id="IPR036821">
    <property type="entry name" value="Peptide_deformylase_sf"/>
</dbReference>
<dbReference type="GO" id="GO:0006412">
    <property type="term" value="P:translation"/>
    <property type="evidence" value="ECO:0007669"/>
    <property type="project" value="UniProtKB-UniRule"/>
</dbReference>
<dbReference type="Pfam" id="PF01327">
    <property type="entry name" value="Pep_deformylase"/>
    <property type="match status" value="1"/>
</dbReference>
<sequence length="158" mass="18017">MAILPLVTGEKTAVLRRRAQEITKFNPRLEKLVQDMYETMFKAKGVGLAAPQIGKSIRLFVAKFDHGVGRHELLACVNPIITARAEETMMDEEGCLSLPGLYDKIPRATWLELEYQDLKGKKQTRRFEHFNARIVCHETDHLEGILYIDHLAENAAKK</sequence>
<dbReference type="PIRSF" id="PIRSF004749">
    <property type="entry name" value="Pep_def"/>
    <property type="match status" value="1"/>
</dbReference>
<gene>
    <name evidence="2" type="primary">def</name>
    <name evidence="3" type="ORF">A2788_01115</name>
</gene>
<dbReference type="PRINTS" id="PR01576">
    <property type="entry name" value="PDEFORMYLASE"/>
</dbReference>
<keyword evidence="2" id="KW-0408">Iron</keyword>
<dbReference type="NCBIfam" id="NF001159">
    <property type="entry name" value="PRK00150.1-3"/>
    <property type="match status" value="1"/>
</dbReference>
<comment type="function">
    <text evidence="2">Removes the formyl group from the N-terminal Met of newly synthesized proteins. Requires at least a dipeptide for an efficient rate of reaction. N-terminal L-methionine is a prerequisite for activity but the enzyme has broad specificity at other positions.</text>
</comment>
<feature type="active site" evidence="2">
    <location>
        <position position="138"/>
    </location>
</feature>
<protein>
    <recommendedName>
        <fullName evidence="2">Peptide deformylase</fullName>
        <shortName evidence="2">PDF</shortName>
        <ecNumber evidence="2">3.5.1.88</ecNumber>
    </recommendedName>
    <alternativeName>
        <fullName evidence="2">Polypeptide deformylase</fullName>
    </alternativeName>
</protein>
<dbReference type="HAMAP" id="MF_00163">
    <property type="entry name" value="Pep_deformylase"/>
    <property type="match status" value="1"/>
</dbReference>
<dbReference type="SUPFAM" id="SSF56420">
    <property type="entry name" value="Peptide deformylase"/>
    <property type="match status" value="1"/>
</dbReference>
<dbReference type="InterPro" id="IPR023635">
    <property type="entry name" value="Peptide_deformylase"/>
</dbReference>
<dbReference type="Gene3D" id="3.90.45.10">
    <property type="entry name" value="Peptide deformylase"/>
    <property type="match status" value="1"/>
</dbReference>
<keyword evidence="2" id="KW-0378">Hydrolase</keyword>
<dbReference type="PANTHER" id="PTHR10458:SF22">
    <property type="entry name" value="PEPTIDE DEFORMYLASE"/>
    <property type="match status" value="1"/>
</dbReference>
<dbReference type="PANTHER" id="PTHR10458">
    <property type="entry name" value="PEPTIDE DEFORMYLASE"/>
    <property type="match status" value="1"/>
</dbReference>
<dbReference type="AlphaFoldDB" id="A0A1F4XL86"/>
<organism evidence="3 4">
    <name type="scientific">Candidatus Abawacabacteria bacterium RIFCSPHIGHO2_01_FULL_46_8</name>
    <dbReference type="NCBI Taxonomy" id="1817815"/>
    <lineage>
        <taxon>Bacteria</taxon>
        <taxon>Candidatus Abawacaibacteriota</taxon>
    </lineage>
</organism>